<keyword evidence="2" id="KW-1185">Reference proteome</keyword>
<comment type="caution">
    <text evidence="1">The sequence shown here is derived from an EMBL/GenBank/DDBJ whole genome shotgun (WGS) entry which is preliminary data.</text>
</comment>
<dbReference type="AlphaFoldDB" id="A0AAV5UWN1"/>
<sequence length="97" mass="11242">RHESGKWLKSTTSLYLKTKSDFKAKRTAQAMVIISRICPTMKDKIQKYFDQRSGYFVDRSLLFTTMTTGCQSIELLKEFFQGFAKTSAKVLLFVTRL</sequence>
<reference evidence="1" key="1">
    <citation type="submission" date="2023-10" db="EMBL/GenBank/DDBJ databases">
        <title>Genome assembly of Pristionchus species.</title>
        <authorList>
            <person name="Yoshida K."/>
            <person name="Sommer R.J."/>
        </authorList>
    </citation>
    <scope>NUCLEOTIDE SEQUENCE</scope>
    <source>
        <strain evidence="1">RS5133</strain>
    </source>
</reference>
<feature type="non-terminal residue" evidence="1">
    <location>
        <position position="97"/>
    </location>
</feature>
<dbReference type="Proteomes" id="UP001432322">
    <property type="component" value="Unassembled WGS sequence"/>
</dbReference>
<protein>
    <submittedName>
        <fullName evidence="1">Uncharacterized protein</fullName>
    </submittedName>
</protein>
<accession>A0AAV5UWN1</accession>
<feature type="non-terminal residue" evidence="1">
    <location>
        <position position="1"/>
    </location>
</feature>
<organism evidence="1 2">
    <name type="scientific">Pristionchus fissidentatus</name>
    <dbReference type="NCBI Taxonomy" id="1538716"/>
    <lineage>
        <taxon>Eukaryota</taxon>
        <taxon>Metazoa</taxon>
        <taxon>Ecdysozoa</taxon>
        <taxon>Nematoda</taxon>
        <taxon>Chromadorea</taxon>
        <taxon>Rhabditida</taxon>
        <taxon>Rhabditina</taxon>
        <taxon>Diplogasteromorpha</taxon>
        <taxon>Diplogasteroidea</taxon>
        <taxon>Neodiplogasteridae</taxon>
        <taxon>Pristionchus</taxon>
    </lineage>
</organism>
<evidence type="ECO:0000313" key="2">
    <source>
        <dbReference type="Proteomes" id="UP001432322"/>
    </source>
</evidence>
<gene>
    <name evidence="1" type="ORF">PFISCL1PPCAC_2953</name>
</gene>
<dbReference type="EMBL" id="BTSY01000001">
    <property type="protein sequence ID" value="GMT11656.1"/>
    <property type="molecule type" value="Genomic_DNA"/>
</dbReference>
<evidence type="ECO:0000313" key="1">
    <source>
        <dbReference type="EMBL" id="GMT11656.1"/>
    </source>
</evidence>
<proteinExistence type="predicted"/>
<name>A0AAV5UWN1_9BILA</name>